<sequence>MKKFTYLALLTLLSASLHAESITFGVVPQHSASKLAKQWAPIIEYLAERTGQKIIFSTASDIPTFEQRLKNGEYDLAYMNPYHYTVFSELPGYKAIAKAKDKQLKGIIVVRKDSDISKPEQLQNAELAFPSPAAFAATVLTQAYLKQSNITFEPSYVSSHDSVYLAVAKGFFPAGGGIIRTYMALSEETRDQLTPIWTTKGYTPHAIAAHPNLDSNVKSQIQQALIEFDDSPEGFTQLEKLKLKGFVSAQDSDWNDVRALNITLLD</sequence>
<dbReference type="RefSeq" id="WP_045984682.1">
    <property type="nucleotide sequence ID" value="NZ_CP063051.1"/>
</dbReference>
<organism evidence="1">
    <name type="scientific">Vibrio coralliilyticus</name>
    <dbReference type="NCBI Taxonomy" id="190893"/>
    <lineage>
        <taxon>Bacteria</taxon>
        <taxon>Pseudomonadati</taxon>
        <taxon>Pseudomonadota</taxon>
        <taxon>Gammaproteobacteria</taxon>
        <taxon>Vibrionales</taxon>
        <taxon>Vibrionaceae</taxon>
        <taxon>Vibrio</taxon>
    </lineage>
</organism>
<name>A0A837GAY7_9VIBR</name>
<dbReference type="EMBL" id="JXXR01000001">
    <property type="protein sequence ID" value="KJY77646.1"/>
    <property type="molecule type" value="Genomic_DNA"/>
</dbReference>
<dbReference type="PANTHER" id="PTHR35841">
    <property type="entry name" value="PHOSPHONATES-BINDING PERIPLASMIC PROTEIN"/>
    <property type="match status" value="1"/>
</dbReference>
<dbReference type="SUPFAM" id="SSF53850">
    <property type="entry name" value="Periplasmic binding protein-like II"/>
    <property type="match status" value="1"/>
</dbReference>
<reference evidence="1" key="1">
    <citation type="journal article" date="2015" name="BMC Genomics">
        <title>Genome mining reveals unlocked bioactive potential of marine Gram-negative bacteria.</title>
        <authorList>
            <person name="Machado H."/>
            <person name="Sonnenschein E.C."/>
            <person name="Melchiorsen J."/>
            <person name="Gram L."/>
        </authorList>
    </citation>
    <scope>NUCLEOTIDE SEQUENCE</scope>
    <source>
        <strain evidence="1">S2052</strain>
    </source>
</reference>
<comment type="caution">
    <text evidence="1">The sequence shown here is derived from an EMBL/GenBank/DDBJ whole genome shotgun (WGS) entry which is preliminary data.</text>
</comment>
<dbReference type="CDD" id="cd01071">
    <property type="entry name" value="PBP2_PhnD_like"/>
    <property type="match status" value="1"/>
</dbReference>
<gene>
    <name evidence="1" type="ORF">TW71_01020</name>
</gene>
<dbReference type="PANTHER" id="PTHR35841:SF1">
    <property type="entry name" value="PHOSPHONATES-BINDING PERIPLASMIC PROTEIN"/>
    <property type="match status" value="1"/>
</dbReference>
<dbReference type="AlphaFoldDB" id="A0A837GAY7"/>
<evidence type="ECO:0000313" key="1">
    <source>
        <dbReference type="EMBL" id="KJY77646.1"/>
    </source>
</evidence>
<protein>
    <submittedName>
        <fullName evidence="1">Phosphate ABC transporter substrate-binding protein</fullName>
    </submittedName>
</protein>
<accession>A0A837GAY7</accession>
<dbReference type="Pfam" id="PF12974">
    <property type="entry name" value="Phosphonate-bd"/>
    <property type="match status" value="1"/>
</dbReference>
<proteinExistence type="predicted"/>
<dbReference type="Gene3D" id="3.40.190.10">
    <property type="entry name" value="Periplasmic binding protein-like II"/>
    <property type="match status" value="2"/>
</dbReference>